<organism evidence="3 4">
    <name type="scientific">Strongyloides papillosus</name>
    <name type="common">Intestinal threadworm</name>
    <dbReference type="NCBI Taxonomy" id="174720"/>
    <lineage>
        <taxon>Eukaryota</taxon>
        <taxon>Metazoa</taxon>
        <taxon>Ecdysozoa</taxon>
        <taxon>Nematoda</taxon>
        <taxon>Chromadorea</taxon>
        <taxon>Rhabditida</taxon>
        <taxon>Tylenchina</taxon>
        <taxon>Panagrolaimomorpha</taxon>
        <taxon>Strongyloidoidea</taxon>
        <taxon>Strongyloididae</taxon>
        <taxon>Strongyloides</taxon>
    </lineage>
</organism>
<evidence type="ECO:0000313" key="4">
    <source>
        <dbReference type="WBParaSite" id="SPAL_0001188000.1"/>
    </source>
</evidence>
<dbReference type="AlphaFoldDB" id="A0A0N5C1K6"/>
<reference evidence="4" key="1">
    <citation type="submission" date="2017-02" db="UniProtKB">
        <authorList>
            <consortium name="WormBaseParasite"/>
        </authorList>
    </citation>
    <scope>IDENTIFICATION</scope>
</reference>
<dbReference type="STRING" id="174720.A0A0N5C1K6"/>
<dbReference type="WBParaSite" id="SPAL_0001188000.1">
    <property type="protein sequence ID" value="SPAL_0001188000.1"/>
    <property type="gene ID" value="SPAL_0001188000"/>
</dbReference>
<dbReference type="InterPro" id="IPR007284">
    <property type="entry name" value="Ground-like_dom"/>
</dbReference>
<feature type="signal peptide" evidence="1">
    <location>
        <begin position="1"/>
        <end position="16"/>
    </location>
</feature>
<evidence type="ECO:0000313" key="3">
    <source>
        <dbReference type="Proteomes" id="UP000046392"/>
    </source>
</evidence>
<evidence type="ECO:0000256" key="1">
    <source>
        <dbReference type="SAM" id="SignalP"/>
    </source>
</evidence>
<dbReference type="Proteomes" id="UP000046392">
    <property type="component" value="Unplaced"/>
</dbReference>
<protein>
    <submittedName>
        <fullName evidence="4">Ground-like domain-containing protein</fullName>
    </submittedName>
</protein>
<name>A0A0N5C1K6_STREA</name>
<proteinExistence type="predicted"/>
<feature type="chain" id="PRO_5005895202" evidence="1">
    <location>
        <begin position="17"/>
        <end position="217"/>
    </location>
</feature>
<dbReference type="Pfam" id="PF04155">
    <property type="entry name" value="Ground-like"/>
    <property type="match status" value="1"/>
</dbReference>
<keyword evidence="1" id="KW-0732">Signal</keyword>
<sequence length="217" mass="24010">MFSCILMLLTIPFISSQFLGAGGGSSCCCGCSAPQPSFCGCSQPVVCPPPQPCPPQRPPCPPPPIAICPPPAPMYINPSCQNCPISPSSGYRARYIVLRSNKLYKNEDNQEDEGEEKLTFHKDMPLYDNSTLNDENKDVIDKKCNSEEMRNIILQNIIPNDALKSKHAIHEAIIQTYENPIINVICSESSFTYLVIGIQKFCESQKDGVICFIYQNP</sequence>
<keyword evidence="3" id="KW-1185">Reference proteome</keyword>
<accession>A0A0N5C1K6</accession>
<evidence type="ECO:0000259" key="2">
    <source>
        <dbReference type="Pfam" id="PF04155"/>
    </source>
</evidence>
<feature type="domain" description="Ground-like" evidence="2">
    <location>
        <begin position="141"/>
        <end position="214"/>
    </location>
</feature>